<sequence length="33" mass="3657">MFTFVMVYARTNSCSPVLVAYSNKASMLLLIVS</sequence>
<dbReference type="AlphaFoldDB" id="A0A0A9EKB4"/>
<organism evidence="1">
    <name type="scientific">Arundo donax</name>
    <name type="common">Giant reed</name>
    <name type="synonym">Donax arundinaceus</name>
    <dbReference type="NCBI Taxonomy" id="35708"/>
    <lineage>
        <taxon>Eukaryota</taxon>
        <taxon>Viridiplantae</taxon>
        <taxon>Streptophyta</taxon>
        <taxon>Embryophyta</taxon>
        <taxon>Tracheophyta</taxon>
        <taxon>Spermatophyta</taxon>
        <taxon>Magnoliopsida</taxon>
        <taxon>Liliopsida</taxon>
        <taxon>Poales</taxon>
        <taxon>Poaceae</taxon>
        <taxon>PACMAD clade</taxon>
        <taxon>Arundinoideae</taxon>
        <taxon>Arundineae</taxon>
        <taxon>Arundo</taxon>
    </lineage>
</organism>
<proteinExistence type="predicted"/>
<reference evidence="1" key="1">
    <citation type="submission" date="2014-09" db="EMBL/GenBank/DDBJ databases">
        <authorList>
            <person name="Magalhaes I.L.F."/>
            <person name="Oliveira U."/>
            <person name="Santos F.R."/>
            <person name="Vidigal T.H.D.A."/>
            <person name="Brescovit A.D."/>
            <person name="Santos A.J."/>
        </authorList>
    </citation>
    <scope>NUCLEOTIDE SEQUENCE</scope>
    <source>
        <tissue evidence="1">Shoot tissue taken approximately 20 cm above the soil surface</tissue>
    </source>
</reference>
<reference evidence="1" key="2">
    <citation type="journal article" date="2015" name="Data Brief">
        <title>Shoot transcriptome of the giant reed, Arundo donax.</title>
        <authorList>
            <person name="Barrero R.A."/>
            <person name="Guerrero F.D."/>
            <person name="Moolhuijzen P."/>
            <person name="Goolsby J.A."/>
            <person name="Tidwell J."/>
            <person name="Bellgard S.E."/>
            <person name="Bellgard M.I."/>
        </authorList>
    </citation>
    <scope>NUCLEOTIDE SEQUENCE</scope>
    <source>
        <tissue evidence="1">Shoot tissue taken approximately 20 cm above the soil surface</tissue>
    </source>
</reference>
<name>A0A0A9EKB4_ARUDO</name>
<dbReference type="EMBL" id="GBRH01201408">
    <property type="protein sequence ID" value="JAD96487.1"/>
    <property type="molecule type" value="Transcribed_RNA"/>
</dbReference>
<accession>A0A0A9EKB4</accession>
<protein>
    <submittedName>
        <fullName evidence="1">Uncharacterized protein</fullName>
    </submittedName>
</protein>
<evidence type="ECO:0000313" key="1">
    <source>
        <dbReference type="EMBL" id="JAD96487.1"/>
    </source>
</evidence>